<keyword evidence="1" id="KW-0378">Hydrolase</keyword>
<comment type="caution">
    <text evidence="4">The sequence shown here is derived from an EMBL/GenBank/DDBJ whole genome shotgun (WGS) entry which is preliminary data.</text>
</comment>
<accession>A0ABX0DBC8</accession>
<dbReference type="PROSITE" id="PS51462">
    <property type="entry name" value="NUDIX"/>
    <property type="match status" value="1"/>
</dbReference>
<dbReference type="Proteomes" id="UP000479226">
    <property type="component" value="Unassembled WGS sequence"/>
</dbReference>
<dbReference type="InterPro" id="IPR051325">
    <property type="entry name" value="Nudix_hydrolase_domain"/>
</dbReference>
<dbReference type="PROSITE" id="PS00893">
    <property type="entry name" value="NUDIX_BOX"/>
    <property type="match status" value="1"/>
</dbReference>
<dbReference type="Pfam" id="PF00293">
    <property type="entry name" value="NUDIX"/>
    <property type="match status" value="1"/>
</dbReference>
<feature type="domain" description="Nudix hydrolase" evidence="3">
    <location>
        <begin position="1"/>
        <end position="150"/>
    </location>
</feature>
<evidence type="ECO:0000313" key="5">
    <source>
        <dbReference type="Proteomes" id="UP000479226"/>
    </source>
</evidence>
<dbReference type="InterPro" id="IPR000086">
    <property type="entry name" value="NUDIX_hydrolase_dom"/>
</dbReference>
<dbReference type="CDD" id="cd04662">
    <property type="entry name" value="NUDIX_Hydrolase"/>
    <property type="match status" value="1"/>
</dbReference>
<evidence type="ECO:0000256" key="1">
    <source>
        <dbReference type="ARBA" id="ARBA00022801"/>
    </source>
</evidence>
<evidence type="ECO:0000313" key="4">
    <source>
        <dbReference type="EMBL" id="NGN84224.1"/>
    </source>
</evidence>
<keyword evidence="5" id="KW-1185">Reference proteome</keyword>
<dbReference type="InterPro" id="IPR020084">
    <property type="entry name" value="NUDIX_hydrolase_CS"/>
</dbReference>
<dbReference type="PANTHER" id="PTHR21340">
    <property type="entry name" value="DIADENOSINE 5,5-P1,P4-TETRAPHOSPHATE PYROPHOSPHOHYDROLASE MUTT"/>
    <property type="match status" value="1"/>
</dbReference>
<proteinExistence type="predicted"/>
<dbReference type="InterPro" id="IPR015797">
    <property type="entry name" value="NUDIX_hydrolase-like_dom_sf"/>
</dbReference>
<protein>
    <submittedName>
        <fullName evidence="4">NUDIX domain-containing protein</fullName>
    </submittedName>
</protein>
<evidence type="ECO:0000256" key="2">
    <source>
        <dbReference type="SAM" id="MobiDB-lite"/>
    </source>
</evidence>
<feature type="region of interest" description="Disordered" evidence="2">
    <location>
        <begin position="156"/>
        <end position="176"/>
    </location>
</feature>
<sequence length="176" mass="19388">MNELSAGILLYRRHEPGTQVLIGHMGGPFWAHKDAGAWSIPKGECKPGEDPWQAALREFEEEVGTPAPAANYVSLGEFHQRSGKVIRVFAAESEFELDRFMSNSFRLEWPRGSGHIEQFPEVDAVKWVGEREARTCLVRGQLPILQSLLDSLEATDAAAGRHTSPPLNGGTECGPH</sequence>
<reference evidence="4 5" key="1">
    <citation type="submission" date="2020-02" db="EMBL/GenBank/DDBJ databases">
        <title>Genome sequence of the type strain DSM 27180 of Arthrobacter silviterrae.</title>
        <authorList>
            <person name="Gao J."/>
            <person name="Sun J."/>
        </authorList>
    </citation>
    <scope>NUCLEOTIDE SEQUENCE [LARGE SCALE GENOMIC DNA]</scope>
    <source>
        <strain evidence="4 5">DSM 27180</strain>
    </source>
</reference>
<dbReference type="EMBL" id="JAAKZI010000020">
    <property type="protein sequence ID" value="NGN84224.1"/>
    <property type="molecule type" value="Genomic_DNA"/>
</dbReference>
<evidence type="ECO:0000259" key="3">
    <source>
        <dbReference type="PROSITE" id="PS51462"/>
    </source>
</evidence>
<dbReference type="PANTHER" id="PTHR21340:SF7">
    <property type="entry name" value="NUDIX HYDROLASE DOMAIN-CONTAINING PROTEIN"/>
    <property type="match status" value="1"/>
</dbReference>
<name>A0ABX0DBC8_9MICC</name>
<dbReference type="SUPFAM" id="SSF55811">
    <property type="entry name" value="Nudix"/>
    <property type="match status" value="1"/>
</dbReference>
<dbReference type="Gene3D" id="3.90.79.10">
    <property type="entry name" value="Nucleoside Triphosphate Pyrophosphohydrolase"/>
    <property type="match status" value="1"/>
</dbReference>
<dbReference type="RefSeq" id="WP_165182446.1">
    <property type="nucleotide sequence ID" value="NZ_JAAKZI010000020.1"/>
</dbReference>
<gene>
    <name evidence="4" type="ORF">G6N77_12255</name>
</gene>
<organism evidence="4 5">
    <name type="scientific">Arthrobacter silviterrae</name>
    <dbReference type="NCBI Taxonomy" id="2026658"/>
    <lineage>
        <taxon>Bacteria</taxon>
        <taxon>Bacillati</taxon>
        <taxon>Actinomycetota</taxon>
        <taxon>Actinomycetes</taxon>
        <taxon>Micrococcales</taxon>
        <taxon>Micrococcaceae</taxon>
        <taxon>Arthrobacter</taxon>
    </lineage>
</organism>